<evidence type="ECO:0000259" key="2">
    <source>
        <dbReference type="SMART" id="SM00849"/>
    </source>
</evidence>
<dbReference type="EMBL" id="CP009056">
    <property type="protein sequence ID" value="AJA44290.1"/>
    <property type="molecule type" value="Genomic_DNA"/>
</dbReference>
<feature type="signal peptide" evidence="1">
    <location>
        <begin position="1"/>
        <end position="21"/>
    </location>
</feature>
<dbReference type="RefSeq" id="WP_052236698.1">
    <property type="nucleotide sequence ID" value="NZ_CALYQC010000004.1"/>
</dbReference>
<organism evidence="3 5">
    <name type="scientific">Frischella perrara</name>
    <dbReference type="NCBI Taxonomy" id="1267021"/>
    <lineage>
        <taxon>Bacteria</taxon>
        <taxon>Pseudomonadati</taxon>
        <taxon>Pseudomonadota</taxon>
        <taxon>Gammaproteobacteria</taxon>
        <taxon>Orbales</taxon>
        <taxon>Orbaceae</taxon>
        <taxon>Frischella</taxon>
    </lineage>
</organism>
<dbReference type="SUPFAM" id="SSF56281">
    <property type="entry name" value="Metallo-hydrolase/oxidoreductase"/>
    <property type="match status" value="1"/>
</dbReference>
<dbReference type="STRING" id="1267021.FPB0191_00458"/>
<evidence type="ECO:0000256" key="1">
    <source>
        <dbReference type="SAM" id="SignalP"/>
    </source>
</evidence>
<dbReference type="Proteomes" id="UP000030901">
    <property type="component" value="Chromosome"/>
</dbReference>
<keyword evidence="3" id="KW-0378">Hydrolase</keyword>
<dbReference type="InterPro" id="IPR036866">
    <property type="entry name" value="RibonucZ/Hydroxyglut_hydro"/>
</dbReference>
<dbReference type="PROSITE" id="PS51257">
    <property type="entry name" value="PROKAR_LIPOPROTEIN"/>
    <property type="match status" value="1"/>
</dbReference>
<dbReference type="InterPro" id="IPR050855">
    <property type="entry name" value="NDM-1-like"/>
</dbReference>
<keyword evidence="5" id="KW-1185">Reference proteome</keyword>
<dbReference type="OrthoDB" id="8441428at2"/>
<evidence type="ECO:0000313" key="4">
    <source>
        <dbReference type="EMBL" id="PXY96618.1"/>
    </source>
</evidence>
<proteinExistence type="predicted"/>
<dbReference type="PANTHER" id="PTHR42951:SF14">
    <property type="entry name" value="METALLO-BETA-LACTAMASE SUPERFAMILY PROTEIN"/>
    <property type="match status" value="1"/>
</dbReference>
<dbReference type="KEGG" id="fpp:FPB0191_00458"/>
<dbReference type="GO" id="GO:0016787">
    <property type="term" value="F:hydrolase activity"/>
    <property type="evidence" value="ECO:0007669"/>
    <property type="project" value="UniProtKB-KW"/>
</dbReference>
<dbReference type="AlphaFoldDB" id="A0A0A7RY96"/>
<gene>
    <name evidence="4" type="ORF">DKK76_02185</name>
    <name evidence="3" type="ORF">FPB0191_00458</name>
</gene>
<dbReference type="Proteomes" id="UP000247838">
    <property type="component" value="Unassembled WGS sequence"/>
</dbReference>
<reference evidence="3 5" key="1">
    <citation type="journal article" date="2014" name="Appl. Environ. Microbiol.">
        <title>Gut symbionts from distinct hosts exhibit genotoxic activity via divergent colibactin biosynthetic pathways.</title>
        <authorList>
            <person name="Engel P."/>
            <person name="Vizcaino M.I."/>
            <person name="Crawford J.M."/>
        </authorList>
    </citation>
    <scope>NUCLEOTIDE SEQUENCE [LARGE SCALE GENOMIC DNA]</scope>
    <source>
        <strain evidence="3 5">PEB0191</strain>
    </source>
</reference>
<dbReference type="Gene3D" id="3.60.15.10">
    <property type="entry name" value="Ribonuclease Z/Hydroxyacylglutathione hydrolase-like"/>
    <property type="match status" value="1"/>
</dbReference>
<dbReference type="EMBL" id="QGLM01000005">
    <property type="protein sequence ID" value="PXY96618.1"/>
    <property type="molecule type" value="Genomic_DNA"/>
</dbReference>
<feature type="chain" id="PRO_5033714070" evidence="1">
    <location>
        <begin position="22"/>
        <end position="290"/>
    </location>
</feature>
<name>A0A0A7RY96_FRIPE</name>
<dbReference type="PANTHER" id="PTHR42951">
    <property type="entry name" value="METALLO-BETA-LACTAMASE DOMAIN-CONTAINING"/>
    <property type="match status" value="1"/>
</dbReference>
<keyword evidence="1" id="KW-0732">Signal</keyword>
<feature type="domain" description="Metallo-beta-lactamase" evidence="2">
    <location>
        <begin position="43"/>
        <end position="225"/>
    </location>
</feature>
<evidence type="ECO:0000313" key="6">
    <source>
        <dbReference type="Proteomes" id="UP000247838"/>
    </source>
</evidence>
<dbReference type="HOGENOM" id="CLU_054962_2_0_6"/>
<evidence type="ECO:0000313" key="5">
    <source>
        <dbReference type="Proteomes" id="UP000030901"/>
    </source>
</evidence>
<dbReference type="InterPro" id="IPR001279">
    <property type="entry name" value="Metallo-B-lactamas"/>
</dbReference>
<dbReference type="SMART" id="SM00849">
    <property type="entry name" value="Lactamase_B"/>
    <property type="match status" value="1"/>
</dbReference>
<sequence length="290" mass="32991">MAFLKRNLFIFFVALMLSACTAPKNYKVISGAVHNTGSDSMFPVTATILYTEDQAMLIDTQFTNKEAQQIVEEIKKSGKPLTLIYISHGDPDFYFGLDTVLNAYPNAHVIATSATVEKIRREGIGKLKYWRKYIGDQAPKRIVIPTALTSNTFDFGQDSFIVKGDDPNRTYLWMPKQRMIIGGSLLSNNMFIWTADARTSEQRMLWDKTVLEMRNLSPRITIPGHYLGNDPVANESIEFTHQYINTYDEVLKSNHSIYDIVRKMKEHYPQLGGDLNLEVSTTIILNNANF</sequence>
<evidence type="ECO:0000313" key="3">
    <source>
        <dbReference type="EMBL" id="AJA44290.1"/>
    </source>
</evidence>
<dbReference type="CDD" id="cd07739">
    <property type="entry name" value="metallo-hydrolase-like_MBL-fold"/>
    <property type="match status" value="1"/>
</dbReference>
<protein>
    <submittedName>
        <fullName evidence="4">MBL fold metallo-hydrolase</fullName>
    </submittedName>
    <submittedName>
        <fullName evidence="3">Zn-dependent hydrolase,glyoxylase</fullName>
    </submittedName>
</protein>
<dbReference type="Pfam" id="PF00753">
    <property type="entry name" value="Lactamase_B"/>
    <property type="match status" value="1"/>
</dbReference>
<reference evidence="4 6" key="2">
    <citation type="submission" date="2018-05" db="EMBL/GenBank/DDBJ databases">
        <title>Reference genomes for bee gut microbiota database.</title>
        <authorList>
            <person name="Ellegaard K.M."/>
        </authorList>
    </citation>
    <scope>NUCLEOTIDE SEQUENCE [LARGE SCALE GENOMIC DNA]</scope>
    <source>
        <strain evidence="4 6">ESL0167</strain>
    </source>
</reference>
<accession>A0A0A7RY96</accession>